<comment type="caution">
    <text evidence="2">The sequence shown here is derived from an EMBL/GenBank/DDBJ whole genome shotgun (WGS) entry which is preliminary data.</text>
</comment>
<dbReference type="SMART" id="SM00061">
    <property type="entry name" value="MATH"/>
    <property type="match status" value="1"/>
</dbReference>
<feature type="domain" description="MATH" evidence="1">
    <location>
        <begin position="15"/>
        <end position="149"/>
    </location>
</feature>
<dbReference type="EMBL" id="JAEACU010000008">
    <property type="protein sequence ID" value="KAH7519674.1"/>
    <property type="molecule type" value="Genomic_DNA"/>
</dbReference>
<dbReference type="InterPro" id="IPR002083">
    <property type="entry name" value="MATH/TRAF_dom"/>
</dbReference>
<dbReference type="PANTHER" id="PTHR46162">
    <property type="entry name" value="TRAF-LIKE FAMILY PROTEIN"/>
    <property type="match status" value="1"/>
</dbReference>
<evidence type="ECO:0000313" key="3">
    <source>
        <dbReference type="Proteomes" id="UP000813462"/>
    </source>
</evidence>
<dbReference type="PANTHER" id="PTHR46162:SF40">
    <property type="entry name" value="TRAF-LIKE FAMILY PROTEIN"/>
    <property type="match status" value="1"/>
</dbReference>
<accession>A0A978UXF8</accession>
<protein>
    <recommendedName>
        <fullName evidence="1">MATH domain-containing protein</fullName>
    </recommendedName>
</protein>
<dbReference type="AlphaFoldDB" id="A0A978UXF8"/>
<dbReference type="PROSITE" id="PS50144">
    <property type="entry name" value="MATH"/>
    <property type="match status" value="1"/>
</dbReference>
<gene>
    <name evidence="2" type="ORF">FEM48_Zijuj08G0062200</name>
</gene>
<sequence>MLAEISRYYRELSPADHYRLKTQPFSVLSQTDKEKYDSGVFETGGHKWKSSLYPKGNKKHDGNGYISLYLVIEETNAYAHGWKVLVNFKMFVFDQIHHKHLTIQDADGAVRHFDKINKEWGIRQLISLKSFNDSSNATKEWYVTSTWKLQNFSTLHKTFSESPTFSVGERNWIGIMSSILAIPAGMSSCKRYFPPAHYKLIVESFSFQAEAGDKFDSGLFEIGGHKHWGNKLQSIVVSTFRSATMGNKVLFANSNRLSSDSGSLSMSIVNTFPPSCIFLTCSSKNGTKLCFSNPNISSFLVRVGSVLVVLIGVCKVYGAEGFEEFIVNDASEVQFLTLSPMKDQCAVVAANYQWTMVRQRSVDALMFLGGWLGSSVRVMEKACRRKLVGNQVVGIFVGQGLQDETVYACIRKVVGKDVAYMSA</sequence>
<dbReference type="Proteomes" id="UP000813462">
    <property type="component" value="Unassembled WGS sequence"/>
</dbReference>
<name>A0A978UXF8_ZIZJJ</name>
<evidence type="ECO:0000313" key="2">
    <source>
        <dbReference type="EMBL" id="KAH7519674.1"/>
    </source>
</evidence>
<dbReference type="Gene3D" id="2.60.210.10">
    <property type="entry name" value="Apoptosis, Tumor Necrosis Factor Receptor Associated Protein 2, Chain A"/>
    <property type="match status" value="1"/>
</dbReference>
<evidence type="ECO:0000259" key="1">
    <source>
        <dbReference type="PROSITE" id="PS50144"/>
    </source>
</evidence>
<reference evidence="2" key="1">
    <citation type="journal article" date="2021" name="Front. Plant Sci.">
        <title>Chromosome-Scale Genome Assembly for Chinese Sour Jujube and Insights Into Its Genome Evolution and Domestication Signature.</title>
        <authorList>
            <person name="Shen L.-Y."/>
            <person name="Luo H."/>
            <person name="Wang X.-L."/>
            <person name="Wang X.-M."/>
            <person name="Qiu X.-J."/>
            <person name="Liu H."/>
            <person name="Zhou S.-S."/>
            <person name="Jia K.-H."/>
            <person name="Nie S."/>
            <person name="Bao Y.-T."/>
            <person name="Zhang R.-G."/>
            <person name="Yun Q.-Z."/>
            <person name="Chai Y.-H."/>
            <person name="Lu J.-Y."/>
            <person name="Li Y."/>
            <person name="Zhao S.-W."/>
            <person name="Mao J.-F."/>
            <person name="Jia S.-G."/>
            <person name="Mao Y.-M."/>
        </authorList>
    </citation>
    <scope>NUCLEOTIDE SEQUENCE</scope>
    <source>
        <strain evidence="2">AT0</strain>
        <tissue evidence="2">Leaf</tissue>
    </source>
</reference>
<dbReference type="CDD" id="cd00121">
    <property type="entry name" value="MATH"/>
    <property type="match status" value="2"/>
</dbReference>
<dbReference type="SUPFAM" id="SSF49599">
    <property type="entry name" value="TRAF domain-like"/>
    <property type="match status" value="1"/>
</dbReference>
<proteinExistence type="predicted"/>
<organism evidence="2 3">
    <name type="scientific">Ziziphus jujuba var. spinosa</name>
    <dbReference type="NCBI Taxonomy" id="714518"/>
    <lineage>
        <taxon>Eukaryota</taxon>
        <taxon>Viridiplantae</taxon>
        <taxon>Streptophyta</taxon>
        <taxon>Embryophyta</taxon>
        <taxon>Tracheophyta</taxon>
        <taxon>Spermatophyta</taxon>
        <taxon>Magnoliopsida</taxon>
        <taxon>eudicotyledons</taxon>
        <taxon>Gunneridae</taxon>
        <taxon>Pentapetalae</taxon>
        <taxon>rosids</taxon>
        <taxon>fabids</taxon>
        <taxon>Rosales</taxon>
        <taxon>Rhamnaceae</taxon>
        <taxon>Paliureae</taxon>
        <taxon>Ziziphus</taxon>
    </lineage>
</organism>
<dbReference type="Pfam" id="PF22486">
    <property type="entry name" value="MATH_2"/>
    <property type="match status" value="1"/>
</dbReference>
<dbReference type="InterPro" id="IPR008974">
    <property type="entry name" value="TRAF-like"/>
</dbReference>